<keyword evidence="1 2" id="KW-0732">Signal</keyword>
<proteinExistence type="predicted"/>
<comment type="caution">
    <text evidence="3">The sequence shown here is derived from an EMBL/GenBank/DDBJ whole genome shotgun (WGS) entry which is preliminary data.</text>
</comment>
<dbReference type="AlphaFoldDB" id="A0A366IW61"/>
<dbReference type="PANTHER" id="PTHR30006:SF2">
    <property type="entry name" value="ABC TRANSPORTER SUBSTRATE-BINDING PROTEIN"/>
    <property type="match status" value="1"/>
</dbReference>
<keyword evidence="4" id="KW-1185">Reference proteome</keyword>
<dbReference type="InterPro" id="IPR017663">
    <property type="entry name" value="ABC_2-AEP-bd"/>
</dbReference>
<evidence type="ECO:0000256" key="1">
    <source>
        <dbReference type="ARBA" id="ARBA00022729"/>
    </source>
</evidence>
<dbReference type="GO" id="GO:0030288">
    <property type="term" value="C:outer membrane-bounded periplasmic space"/>
    <property type="evidence" value="ECO:0007669"/>
    <property type="project" value="TreeGrafter"/>
</dbReference>
<dbReference type="PIRSF" id="PIRSF002825">
    <property type="entry name" value="CfbpA"/>
    <property type="match status" value="1"/>
</dbReference>
<dbReference type="OrthoDB" id="305758at2"/>
<dbReference type="InterPro" id="IPR026045">
    <property type="entry name" value="Ferric-bd"/>
</dbReference>
<dbReference type="EMBL" id="QNSE01000016">
    <property type="protein sequence ID" value="RBP79041.1"/>
    <property type="molecule type" value="Genomic_DNA"/>
</dbReference>
<dbReference type="GO" id="GO:0030975">
    <property type="term" value="F:thiamine binding"/>
    <property type="evidence" value="ECO:0007669"/>
    <property type="project" value="TreeGrafter"/>
</dbReference>
<gene>
    <name evidence="3" type="ORF">DFP80_11667</name>
</gene>
<dbReference type="NCBIfam" id="TIGR03261">
    <property type="entry name" value="phnS2"/>
    <property type="match status" value="1"/>
</dbReference>
<dbReference type="CDD" id="cd13544">
    <property type="entry name" value="PBP2_Fbp_like_1"/>
    <property type="match status" value="1"/>
</dbReference>
<dbReference type="Gene3D" id="3.40.190.10">
    <property type="entry name" value="Periplasmic binding protein-like II"/>
    <property type="match status" value="2"/>
</dbReference>
<reference evidence="3 4" key="1">
    <citation type="submission" date="2018-06" db="EMBL/GenBank/DDBJ databases">
        <title>Genomic Encyclopedia of Type Strains, Phase III (KMG-III): the genomes of soil and plant-associated and newly described type strains.</title>
        <authorList>
            <person name="Whitman W."/>
        </authorList>
    </citation>
    <scope>NUCLEOTIDE SEQUENCE [LARGE SCALE GENOMIC DNA]</scope>
    <source>
        <strain evidence="3 4">CECT 7377</strain>
    </source>
</reference>
<feature type="signal peptide" evidence="2">
    <location>
        <begin position="1"/>
        <end position="25"/>
    </location>
</feature>
<organism evidence="3 4">
    <name type="scientific">Marinomonas rhizomae</name>
    <dbReference type="NCBI Taxonomy" id="491948"/>
    <lineage>
        <taxon>Bacteria</taxon>
        <taxon>Pseudomonadati</taxon>
        <taxon>Pseudomonadota</taxon>
        <taxon>Gammaproteobacteria</taxon>
        <taxon>Oceanospirillales</taxon>
        <taxon>Oceanospirillaceae</taxon>
        <taxon>Marinomonas</taxon>
    </lineage>
</organism>
<protein>
    <submittedName>
        <fullName evidence="3">Iron(III) transport system substrate-binding protein</fullName>
    </submittedName>
</protein>
<dbReference type="Proteomes" id="UP000252792">
    <property type="component" value="Unassembled WGS sequence"/>
</dbReference>
<feature type="chain" id="PRO_5016702192" evidence="2">
    <location>
        <begin position="26"/>
        <end position="342"/>
    </location>
</feature>
<evidence type="ECO:0000256" key="2">
    <source>
        <dbReference type="SAM" id="SignalP"/>
    </source>
</evidence>
<sequence>MTHKPLLKRLAVLAGITTVSMAAHAAKTELTVYTAIEAEDLKKYAARFNDVHPDIKINWVRDSTGIVTAKLLAEKDNPQADVVWGLAATSLMRLKNENMLASYKPAGYDQLSPKFRDNDEAPTWTGMDAWIAAVCYNTVESEKLGLPKPTSWADLTKPVYQGHIIMPNPNSSGTGFLDVSSWLQIFGEKEGWEYMDGLHKNISRYTHSGSKPCKLAASGETPIGISFAFRAAKSKASGAPLDLVFPKEGLGWEMEATAIIKGTDKLKAAQTLADWASSKEANELYNEGYAVVARPGIAKPIQYFPKDPESLMIDNDFEWSAGARDEILAEWQSRYDSKSEAK</sequence>
<dbReference type="PANTHER" id="PTHR30006">
    <property type="entry name" value="THIAMINE-BINDING PERIPLASMIC PROTEIN-RELATED"/>
    <property type="match status" value="1"/>
</dbReference>
<dbReference type="RefSeq" id="WP_113918254.1">
    <property type="nucleotide sequence ID" value="NZ_QNSE01000016.1"/>
</dbReference>
<name>A0A366IW61_9GAMM</name>
<dbReference type="GO" id="GO:0030976">
    <property type="term" value="F:thiamine pyrophosphate binding"/>
    <property type="evidence" value="ECO:0007669"/>
    <property type="project" value="TreeGrafter"/>
</dbReference>
<dbReference type="GO" id="GO:0015888">
    <property type="term" value="P:thiamine transport"/>
    <property type="evidence" value="ECO:0007669"/>
    <property type="project" value="TreeGrafter"/>
</dbReference>
<evidence type="ECO:0000313" key="4">
    <source>
        <dbReference type="Proteomes" id="UP000252792"/>
    </source>
</evidence>
<evidence type="ECO:0000313" key="3">
    <source>
        <dbReference type="EMBL" id="RBP79041.1"/>
    </source>
</evidence>
<dbReference type="SUPFAM" id="SSF53850">
    <property type="entry name" value="Periplasmic binding protein-like II"/>
    <property type="match status" value="1"/>
</dbReference>
<accession>A0A366IW61</accession>
<dbReference type="Pfam" id="PF13343">
    <property type="entry name" value="SBP_bac_6"/>
    <property type="match status" value="1"/>
</dbReference>